<dbReference type="InterPro" id="IPR006674">
    <property type="entry name" value="HD_domain"/>
</dbReference>
<dbReference type="EC" id="3.1.3.89" evidence="8"/>
<dbReference type="GO" id="GO:0046872">
    <property type="term" value="F:metal ion binding"/>
    <property type="evidence" value="ECO:0007669"/>
    <property type="project" value="UniProtKB-KW"/>
</dbReference>
<comment type="function">
    <text evidence="5">Catalyzes the dephosphorylation of the nucleoside 5'-monophosphates deoxyadenosine monophosphate (dAMP), deoxycytidine monophosphate (dCMP), deoxyguanosine monophosphate (dGMP) and deoxythymidine monophosphate (dTMP).</text>
</comment>
<dbReference type="Pfam" id="PF13023">
    <property type="entry name" value="HD_3"/>
    <property type="match status" value="1"/>
</dbReference>
<comment type="cofactor">
    <cofactor evidence="3">
        <name>Co(2+)</name>
        <dbReference type="ChEBI" id="CHEBI:48828"/>
    </cofactor>
</comment>
<dbReference type="InterPro" id="IPR003607">
    <property type="entry name" value="HD/PDEase_dom"/>
</dbReference>
<dbReference type="STRING" id="669874.A0A1E4TWJ6"/>
<feature type="compositionally biased region" description="Low complexity" evidence="13">
    <location>
        <begin position="1"/>
        <end position="30"/>
    </location>
</feature>
<evidence type="ECO:0000256" key="1">
    <source>
        <dbReference type="ARBA" id="ARBA00001638"/>
    </source>
</evidence>
<evidence type="ECO:0000256" key="4">
    <source>
        <dbReference type="ARBA" id="ARBA00001946"/>
    </source>
</evidence>
<comment type="similarity">
    <text evidence="6">Belongs to the HDDC2 family.</text>
</comment>
<evidence type="ECO:0000256" key="10">
    <source>
        <dbReference type="ARBA" id="ARBA00022801"/>
    </source>
</evidence>
<dbReference type="SUPFAM" id="SSF109604">
    <property type="entry name" value="HD-domain/PDEase-like"/>
    <property type="match status" value="1"/>
</dbReference>
<evidence type="ECO:0000256" key="13">
    <source>
        <dbReference type="SAM" id="MobiDB-lite"/>
    </source>
</evidence>
<evidence type="ECO:0000256" key="5">
    <source>
        <dbReference type="ARBA" id="ARBA00004074"/>
    </source>
</evidence>
<sequence>MTRSVSGSSISQQPQNNNNAAASSSSSSSSWNPESAVPLEIKQLLIPKQTTSSSYSYILAFHQILDLLKSQKRTGWLNHNISNPESISDHMYRMSIIAMSLNSSNFPENNNEKLDLSKCVKISLIHDIAEALVGDIVPHDTTVNKEEKNKREYNTILYMSQLIKNYNPIFAQEIIESWLDYEEQRNFEAKIVKDIDKYELLLSAFHYEREYKGEKDLSEFFSARELIKTQEIAKIADELLKERDLFWRNIKKIN</sequence>
<comment type="cofactor">
    <cofactor evidence="4">
        <name>Mg(2+)</name>
        <dbReference type="ChEBI" id="CHEBI:18420"/>
    </cofactor>
</comment>
<evidence type="ECO:0000256" key="12">
    <source>
        <dbReference type="ARBA" id="ARBA00023285"/>
    </source>
</evidence>
<dbReference type="Gene3D" id="1.10.3210.10">
    <property type="entry name" value="Hypothetical protein af1432"/>
    <property type="match status" value="1"/>
</dbReference>
<organism evidence="15 16">
    <name type="scientific">Pachysolen tannophilus NRRL Y-2460</name>
    <dbReference type="NCBI Taxonomy" id="669874"/>
    <lineage>
        <taxon>Eukaryota</taxon>
        <taxon>Fungi</taxon>
        <taxon>Dikarya</taxon>
        <taxon>Ascomycota</taxon>
        <taxon>Saccharomycotina</taxon>
        <taxon>Pichiomycetes</taxon>
        <taxon>Pachysolenaceae</taxon>
        <taxon>Pachysolen</taxon>
    </lineage>
</organism>
<accession>A0A1E4TWJ6</accession>
<name>A0A1E4TWJ6_PACTA</name>
<evidence type="ECO:0000256" key="7">
    <source>
        <dbReference type="ARBA" id="ARBA00011738"/>
    </source>
</evidence>
<proteinExistence type="inferred from homology"/>
<dbReference type="PANTHER" id="PTHR11845">
    <property type="entry name" value="5'-DEOXYNUCLEOTIDASE HDDC2"/>
    <property type="match status" value="1"/>
</dbReference>
<dbReference type="PANTHER" id="PTHR11845:SF13">
    <property type="entry name" value="5'-DEOXYNUCLEOTIDASE HDDC2"/>
    <property type="match status" value="1"/>
</dbReference>
<reference evidence="16" key="1">
    <citation type="submission" date="2016-05" db="EMBL/GenBank/DDBJ databases">
        <title>Comparative genomics of biotechnologically important yeasts.</title>
        <authorList>
            <consortium name="DOE Joint Genome Institute"/>
            <person name="Riley R."/>
            <person name="Haridas S."/>
            <person name="Wolfe K.H."/>
            <person name="Lopes M.R."/>
            <person name="Hittinger C.T."/>
            <person name="Goker M."/>
            <person name="Salamov A."/>
            <person name="Wisecaver J."/>
            <person name="Long T.M."/>
            <person name="Aerts A.L."/>
            <person name="Barry K."/>
            <person name="Choi C."/>
            <person name="Clum A."/>
            <person name="Coughlan A.Y."/>
            <person name="Deshpande S."/>
            <person name="Douglass A.P."/>
            <person name="Hanson S.J."/>
            <person name="Klenk H.-P."/>
            <person name="Labutti K."/>
            <person name="Lapidus A."/>
            <person name="Lindquist E."/>
            <person name="Lipzen A."/>
            <person name="Meier-Kolthoff J.P."/>
            <person name="Ohm R.A."/>
            <person name="Otillar R.P."/>
            <person name="Pangilinan J."/>
            <person name="Peng Y."/>
            <person name="Rokas A."/>
            <person name="Rosa C.A."/>
            <person name="Scheuner C."/>
            <person name="Sibirny A.A."/>
            <person name="Slot J.C."/>
            <person name="Stielow J.B."/>
            <person name="Sun H."/>
            <person name="Kurtzman C.P."/>
            <person name="Blackwell M."/>
            <person name="Grigoriev I.V."/>
            <person name="Jeffries T.W."/>
        </authorList>
    </citation>
    <scope>NUCLEOTIDE SEQUENCE [LARGE SCALE GENOMIC DNA]</scope>
    <source>
        <strain evidence="16">NRRL Y-2460</strain>
    </source>
</reference>
<comment type="subunit">
    <text evidence="7">Homodimer.</text>
</comment>
<dbReference type="GO" id="GO:0002953">
    <property type="term" value="F:5'-deoxynucleotidase activity"/>
    <property type="evidence" value="ECO:0007669"/>
    <property type="project" value="UniProtKB-EC"/>
</dbReference>
<comment type="cofactor">
    <cofactor evidence="2">
        <name>Mn(2+)</name>
        <dbReference type="ChEBI" id="CHEBI:29035"/>
    </cofactor>
</comment>
<dbReference type="CDD" id="cd00077">
    <property type="entry name" value="HDc"/>
    <property type="match status" value="1"/>
</dbReference>
<keyword evidence="10" id="KW-0378">Hydrolase</keyword>
<feature type="region of interest" description="Disordered" evidence="13">
    <location>
        <begin position="1"/>
        <end position="32"/>
    </location>
</feature>
<keyword evidence="12" id="KW-0170">Cobalt</keyword>
<evidence type="ECO:0000256" key="11">
    <source>
        <dbReference type="ARBA" id="ARBA00022842"/>
    </source>
</evidence>
<dbReference type="InterPro" id="IPR039356">
    <property type="entry name" value="YfbR/HDDC2"/>
</dbReference>
<evidence type="ECO:0000256" key="2">
    <source>
        <dbReference type="ARBA" id="ARBA00001936"/>
    </source>
</evidence>
<dbReference type="GO" id="GO:0005737">
    <property type="term" value="C:cytoplasm"/>
    <property type="evidence" value="ECO:0007669"/>
    <property type="project" value="TreeGrafter"/>
</dbReference>
<comment type="catalytic activity">
    <reaction evidence="1">
        <text>a 2'-deoxyribonucleoside 5'-phosphate + H2O = a 2'-deoxyribonucleoside + phosphate</text>
        <dbReference type="Rhea" id="RHEA:36167"/>
        <dbReference type="ChEBI" id="CHEBI:15377"/>
        <dbReference type="ChEBI" id="CHEBI:18274"/>
        <dbReference type="ChEBI" id="CHEBI:43474"/>
        <dbReference type="ChEBI" id="CHEBI:65317"/>
        <dbReference type="EC" id="3.1.3.89"/>
    </reaction>
</comment>
<gene>
    <name evidence="15" type="ORF">PACTADRAFT_41023</name>
</gene>
<protein>
    <recommendedName>
        <fullName evidence="8">5'-deoxynucleotidase</fullName>
        <ecNumber evidence="8">3.1.3.89</ecNumber>
    </recommendedName>
</protein>
<evidence type="ECO:0000256" key="3">
    <source>
        <dbReference type="ARBA" id="ARBA00001941"/>
    </source>
</evidence>
<evidence type="ECO:0000259" key="14">
    <source>
        <dbReference type="PROSITE" id="PS51831"/>
    </source>
</evidence>
<dbReference type="PROSITE" id="PS51831">
    <property type="entry name" value="HD"/>
    <property type="match status" value="1"/>
</dbReference>
<keyword evidence="16" id="KW-1185">Reference proteome</keyword>
<dbReference type="AlphaFoldDB" id="A0A1E4TWJ6"/>
<keyword evidence="9" id="KW-0479">Metal-binding</keyword>
<dbReference type="EMBL" id="KV454013">
    <property type="protein sequence ID" value="ODV96153.1"/>
    <property type="molecule type" value="Genomic_DNA"/>
</dbReference>
<dbReference type="OrthoDB" id="10254258at2759"/>
<keyword evidence="11" id="KW-0460">Magnesium</keyword>
<evidence type="ECO:0000256" key="6">
    <source>
        <dbReference type="ARBA" id="ARBA00009999"/>
    </source>
</evidence>
<dbReference type="Proteomes" id="UP000094236">
    <property type="component" value="Unassembled WGS sequence"/>
</dbReference>
<evidence type="ECO:0000256" key="8">
    <source>
        <dbReference type="ARBA" id="ARBA00012964"/>
    </source>
</evidence>
<evidence type="ECO:0000313" key="15">
    <source>
        <dbReference type="EMBL" id="ODV96153.1"/>
    </source>
</evidence>
<feature type="domain" description="HD" evidence="14">
    <location>
        <begin position="87"/>
        <end position="201"/>
    </location>
</feature>
<dbReference type="SMART" id="SM00471">
    <property type="entry name" value="HDc"/>
    <property type="match status" value="1"/>
</dbReference>
<evidence type="ECO:0000313" key="16">
    <source>
        <dbReference type="Proteomes" id="UP000094236"/>
    </source>
</evidence>
<evidence type="ECO:0000256" key="9">
    <source>
        <dbReference type="ARBA" id="ARBA00022723"/>
    </source>
</evidence>
<dbReference type="FunFam" id="1.10.3210.10:FF:000011">
    <property type="entry name" value="HD domain-containing protein 2"/>
    <property type="match status" value="1"/>
</dbReference>
<dbReference type="GO" id="GO:0009159">
    <property type="term" value="P:deoxyribonucleoside monophosphate catabolic process"/>
    <property type="evidence" value="ECO:0007669"/>
    <property type="project" value="UniProtKB-ARBA"/>
</dbReference>